<dbReference type="InterPro" id="IPR017946">
    <property type="entry name" value="PLC-like_Pdiesterase_TIM-brl"/>
</dbReference>
<dbReference type="PANTHER" id="PTHR13593">
    <property type="match status" value="1"/>
</dbReference>
<dbReference type="InterPro" id="IPR051057">
    <property type="entry name" value="PI-PLC_domain"/>
</dbReference>
<dbReference type="Proteomes" id="UP001470230">
    <property type="component" value="Unassembled WGS sequence"/>
</dbReference>
<reference evidence="2 3" key="1">
    <citation type="submission" date="2024-04" db="EMBL/GenBank/DDBJ databases">
        <title>Tritrichomonas musculus Genome.</title>
        <authorList>
            <person name="Alves-Ferreira E."/>
            <person name="Grigg M."/>
            <person name="Lorenzi H."/>
            <person name="Galac M."/>
        </authorList>
    </citation>
    <scope>NUCLEOTIDE SEQUENCE [LARGE SCALE GENOMIC DNA]</scope>
    <source>
        <strain evidence="2 3">EAF2021</strain>
    </source>
</reference>
<keyword evidence="3" id="KW-1185">Reference proteome</keyword>
<dbReference type="InterPro" id="IPR000909">
    <property type="entry name" value="PLipase_C_PInositol-sp_X_dom"/>
</dbReference>
<gene>
    <name evidence="2" type="ORF">M9Y10_004593</name>
</gene>
<name>A0ABR2JJF9_9EUKA</name>
<feature type="domain" description="Phosphatidylinositol-specific phospholipase C X" evidence="1">
    <location>
        <begin position="52"/>
        <end position="193"/>
    </location>
</feature>
<dbReference type="CDD" id="cd08586">
    <property type="entry name" value="PI-PLCc_BcPLC_like"/>
    <property type="match status" value="1"/>
</dbReference>
<dbReference type="PANTHER" id="PTHR13593:SF113">
    <property type="entry name" value="SI:DKEY-266F7.9"/>
    <property type="match status" value="1"/>
</dbReference>
<evidence type="ECO:0000259" key="1">
    <source>
        <dbReference type="SMART" id="SM00148"/>
    </source>
</evidence>
<dbReference type="PROSITE" id="PS50007">
    <property type="entry name" value="PIPLC_X_DOMAIN"/>
    <property type="match status" value="1"/>
</dbReference>
<comment type="caution">
    <text evidence="2">The sequence shown here is derived from an EMBL/GenBank/DDBJ whole genome shotgun (WGS) entry which is preliminary data.</text>
</comment>
<dbReference type="Pfam" id="PF00388">
    <property type="entry name" value="PI-PLC-X"/>
    <property type="match status" value="1"/>
</dbReference>
<evidence type="ECO:0000313" key="2">
    <source>
        <dbReference type="EMBL" id="KAK8877830.1"/>
    </source>
</evidence>
<organism evidence="2 3">
    <name type="scientific">Tritrichomonas musculus</name>
    <dbReference type="NCBI Taxonomy" id="1915356"/>
    <lineage>
        <taxon>Eukaryota</taxon>
        <taxon>Metamonada</taxon>
        <taxon>Parabasalia</taxon>
        <taxon>Tritrichomonadida</taxon>
        <taxon>Tritrichomonadidae</taxon>
        <taxon>Tritrichomonas</taxon>
    </lineage>
</organism>
<accession>A0ABR2JJF9</accession>
<sequence>MQTSEDPKNYEAKVAKDIYDYDFIPSNQRPEPRHSKIRTFNDLKPADWLSGIDGSKKINTLSIPGTHDSGARFRGPFSQCQSLSILEQLLNGVRYLDIRCRHVKNCFMIHHTRKFQYLGFGSGVRDIIFDFLRDHPTEFVFVQIKPEYYDQENTRSFFETMKAYIDPYVDRFYLEETLPTLDQVRGKIVLLRRFESPITPFGILLNFKNNSTFTSETSITARIQDEYKVKSLFHRQQKWDTFLSHLTEAKENEDEDKLFINFGSGSTTFCYPFSTANFMTPKIGDYLKNQDPNSFVGIIMLDYFTENYENIAYYLIKRNFK</sequence>
<dbReference type="SMART" id="SM00148">
    <property type="entry name" value="PLCXc"/>
    <property type="match status" value="1"/>
</dbReference>
<protein>
    <recommendedName>
        <fullName evidence="1">Phosphatidylinositol-specific phospholipase C X domain-containing protein</fullName>
    </recommendedName>
</protein>
<dbReference type="SUPFAM" id="SSF51695">
    <property type="entry name" value="PLC-like phosphodiesterases"/>
    <property type="match status" value="1"/>
</dbReference>
<proteinExistence type="predicted"/>
<dbReference type="Gene3D" id="3.20.20.190">
    <property type="entry name" value="Phosphatidylinositol (PI) phosphodiesterase"/>
    <property type="match status" value="1"/>
</dbReference>
<dbReference type="EMBL" id="JAPFFF010000011">
    <property type="protein sequence ID" value="KAK8877830.1"/>
    <property type="molecule type" value="Genomic_DNA"/>
</dbReference>
<evidence type="ECO:0000313" key="3">
    <source>
        <dbReference type="Proteomes" id="UP001470230"/>
    </source>
</evidence>